<dbReference type="AlphaFoldDB" id="A0A699H0P6"/>
<name>A0A699H0P6_TANCI</name>
<evidence type="ECO:0000313" key="1">
    <source>
        <dbReference type="EMBL" id="GEX04968.1"/>
    </source>
</evidence>
<comment type="caution">
    <text evidence="1">The sequence shown here is derived from an EMBL/GenBank/DDBJ whole genome shotgun (WGS) entry which is preliminary data.</text>
</comment>
<gene>
    <name evidence="1" type="ORF">Tci_276943</name>
</gene>
<dbReference type="EMBL" id="BKCJ010086845">
    <property type="protein sequence ID" value="GEX04968.1"/>
    <property type="molecule type" value="Genomic_DNA"/>
</dbReference>
<sequence length="221" mass="24359">MGAFGFVVNCHKGAFGSAFNSIPTGAFGSLFNSRTGVFGFAINSHKGAFGAVAPIMAPGPFNVVARRVTDDLIAYSCETAVPRYMKFFLDQKIAESRLFVNRMRNEAQTVRACIAQLTVVVVELKAMGDDDKVHDSLLAAKDCKRCEESEVVESSRLSDKMKVAFVRARSEEKSFSELMQDLCFSLRISLSKNRRLVAELEALIEQGDVAEPLKQKRDICS</sequence>
<organism evidence="1">
    <name type="scientific">Tanacetum cinerariifolium</name>
    <name type="common">Dalmatian daisy</name>
    <name type="synonym">Chrysanthemum cinerariifolium</name>
    <dbReference type="NCBI Taxonomy" id="118510"/>
    <lineage>
        <taxon>Eukaryota</taxon>
        <taxon>Viridiplantae</taxon>
        <taxon>Streptophyta</taxon>
        <taxon>Embryophyta</taxon>
        <taxon>Tracheophyta</taxon>
        <taxon>Spermatophyta</taxon>
        <taxon>Magnoliopsida</taxon>
        <taxon>eudicotyledons</taxon>
        <taxon>Gunneridae</taxon>
        <taxon>Pentapetalae</taxon>
        <taxon>asterids</taxon>
        <taxon>campanulids</taxon>
        <taxon>Asterales</taxon>
        <taxon>Asteraceae</taxon>
        <taxon>Asteroideae</taxon>
        <taxon>Anthemideae</taxon>
        <taxon>Anthemidinae</taxon>
        <taxon>Tanacetum</taxon>
    </lineage>
</organism>
<protein>
    <submittedName>
        <fullName evidence="1">Uncharacterized protein</fullName>
    </submittedName>
</protein>
<accession>A0A699H0P6</accession>
<reference evidence="1" key="1">
    <citation type="journal article" date="2019" name="Sci. Rep.">
        <title>Draft genome of Tanacetum cinerariifolium, the natural source of mosquito coil.</title>
        <authorList>
            <person name="Yamashiro T."/>
            <person name="Shiraishi A."/>
            <person name="Satake H."/>
            <person name="Nakayama K."/>
        </authorList>
    </citation>
    <scope>NUCLEOTIDE SEQUENCE</scope>
</reference>
<proteinExistence type="predicted"/>